<comment type="subunit">
    <text evidence="5">Binds ribosomal protein uS19.</text>
</comment>
<keyword evidence="3 5" id="KW-0698">rRNA processing</keyword>
<gene>
    <name evidence="5 7" type="primary">rimM</name>
    <name evidence="7" type="ORF">V3I05_06270</name>
</gene>
<evidence type="ECO:0000313" key="8">
    <source>
        <dbReference type="Proteomes" id="UP001434737"/>
    </source>
</evidence>
<accession>A0ABZ3F518</accession>
<evidence type="ECO:0000259" key="6">
    <source>
        <dbReference type="Pfam" id="PF01782"/>
    </source>
</evidence>
<evidence type="ECO:0000313" key="7">
    <source>
        <dbReference type="EMBL" id="XAM17290.1"/>
    </source>
</evidence>
<dbReference type="EMBL" id="CP145316">
    <property type="protein sequence ID" value="XAM17290.1"/>
    <property type="molecule type" value="Genomic_DNA"/>
</dbReference>
<dbReference type="SUPFAM" id="SSF50447">
    <property type="entry name" value="Translation proteins"/>
    <property type="match status" value="1"/>
</dbReference>
<sequence>MPKEPKKQSSLLLVAKIGRVVGIKGDLKLFIISDFPAIFTPKATFHTATFETLCIHSYNATQNLVRFEGYTSRESASKLVNCELYSTLEESRVMCRLQEGEYLWQEMIGVSVCDTLGESNMKLGVITDIERIGTLDYLIIATDSMLVSKGLSKQFLIPNIAQFVLSLSPQGVITRNALALLEES</sequence>
<dbReference type="InterPro" id="IPR009000">
    <property type="entry name" value="Transl_B-barrel_sf"/>
</dbReference>
<comment type="function">
    <text evidence="5">An accessory protein needed during the final step in the assembly of 30S ribosomal subunit, possibly for assembly of the head region. Essential for efficient processing of 16S rRNA. May be needed both before and after RbfA during the maturation of 16S rRNA. It has affinity for free ribosomal 30S subunits but not for 70S ribosomes.</text>
</comment>
<dbReference type="Pfam" id="PF01782">
    <property type="entry name" value="RimM"/>
    <property type="match status" value="1"/>
</dbReference>
<organism evidence="7 8">
    <name type="scientific">Helicobacter mastomyrinus</name>
    <dbReference type="NCBI Taxonomy" id="287948"/>
    <lineage>
        <taxon>Bacteria</taxon>
        <taxon>Pseudomonadati</taxon>
        <taxon>Campylobacterota</taxon>
        <taxon>Epsilonproteobacteria</taxon>
        <taxon>Campylobacterales</taxon>
        <taxon>Helicobacteraceae</taxon>
        <taxon>Helicobacter</taxon>
    </lineage>
</organism>
<evidence type="ECO:0000256" key="4">
    <source>
        <dbReference type="ARBA" id="ARBA00023186"/>
    </source>
</evidence>
<evidence type="ECO:0000256" key="2">
    <source>
        <dbReference type="ARBA" id="ARBA00022517"/>
    </source>
</evidence>
<proteinExistence type="inferred from homology"/>
<name>A0ABZ3F518_9HELI</name>
<evidence type="ECO:0000256" key="1">
    <source>
        <dbReference type="ARBA" id="ARBA00022490"/>
    </source>
</evidence>
<dbReference type="InterPro" id="IPR011033">
    <property type="entry name" value="PRC_barrel-like_sf"/>
</dbReference>
<keyword evidence="8" id="KW-1185">Reference proteome</keyword>
<comment type="subcellular location">
    <subcellularLocation>
        <location evidence="5">Cytoplasm</location>
    </subcellularLocation>
</comment>
<dbReference type="PANTHER" id="PTHR33692">
    <property type="entry name" value="RIBOSOME MATURATION FACTOR RIMM"/>
    <property type="match status" value="1"/>
</dbReference>
<feature type="domain" description="RimM N-terminal" evidence="6">
    <location>
        <begin position="14"/>
        <end position="86"/>
    </location>
</feature>
<comment type="domain">
    <text evidence="5">The PRC barrel domain binds ribosomal protein uS19.</text>
</comment>
<dbReference type="Gene3D" id="2.40.30.60">
    <property type="entry name" value="RimM"/>
    <property type="match status" value="1"/>
</dbReference>
<evidence type="ECO:0000256" key="3">
    <source>
        <dbReference type="ARBA" id="ARBA00022552"/>
    </source>
</evidence>
<protein>
    <recommendedName>
        <fullName evidence="5">Ribosome maturation factor RimM</fullName>
    </recommendedName>
</protein>
<dbReference type="InterPro" id="IPR036976">
    <property type="entry name" value="RimM_N_sf"/>
</dbReference>
<dbReference type="SUPFAM" id="SSF50346">
    <property type="entry name" value="PRC-barrel domain"/>
    <property type="match status" value="1"/>
</dbReference>
<dbReference type="NCBIfam" id="TIGR02273">
    <property type="entry name" value="16S_RimM"/>
    <property type="match status" value="1"/>
</dbReference>
<evidence type="ECO:0000256" key="5">
    <source>
        <dbReference type="HAMAP-Rule" id="MF_00014"/>
    </source>
</evidence>
<dbReference type="PANTHER" id="PTHR33692:SF1">
    <property type="entry name" value="RIBOSOME MATURATION FACTOR RIMM"/>
    <property type="match status" value="1"/>
</dbReference>
<reference evidence="7 8" key="1">
    <citation type="submission" date="2024-02" db="EMBL/GenBank/DDBJ databases">
        <title>Genome and pathogenicity analysis of Helicobacter mastomyrinus isolated from mice.</title>
        <authorList>
            <person name="Zhu L."/>
        </authorList>
    </citation>
    <scope>NUCLEOTIDE SEQUENCE [LARGE SCALE GENOMIC DNA]</scope>
    <source>
        <strain evidence="7 8">Hm-17</strain>
    </source>
</reference>
<dbReference type="InterPro" id="IPR002676">
    <property type="entry name" value="RimM_N"/>
</dbReference>
<keyword evidence="1 5" id="KW-0963">Cytoplasm</keyword>
<keyword evidence="2 5" id="KW-0690">Ribosome biogenesis</keyword>
<keyword evidence="4 5" id="KW-0143">Chaperone</keyword>
<dbReference type="RefSeq" id="WP_300449690.1">
    <property type="nucleotide sequence ID" value="NZ_CP145316.1"/>
</dbReference>
<dbReference type="Gene3D" id="2.30.30.240">
    <property type="entry name" value="PRC-barrel domain"/>
    <property type="match status" value="1"/>
</dbReference>
<dbReference type="HAMAP" id="MF_00014">
    <property type="entry name" value="Ribosome_mat_RimM"/>
    <property type="match status" value="1"/>
</dbReference>
<dbReference type="Proteomes" id="UP001434737">
    <property type="component" value="Chromosome"/>
</dbReference>
<comment type="similarity">
    <text evidence="5">Belongs to the RimM family.</text>
</comment>
<dbReference type="InterPro" id="IPR011961">
    <property type="entry name" value="RimM"/>
</dbReference>